<dbReference type="RefSeq" id="WP_211784931.1">
    <property type="nucleotide sequence ID" value="NZ_CP047289.1"/>
</dbReference>
<proteinExistence type="predicted"/>
<keyword evidence="2 5" id="KW-0812">Transmembrane</keyword>
<comment type="subcellular location">
    <subcellularLocation>
        <location evidence="1">Endomembrane system</location>
        <topology evidence="1">Multi-pass membrane protein</topology>
    </subcellularLocation>
</comment>
<organism evidence="6 7">
    <name type="scientific">Falsirhodobacter algicola</name>
    <dbReference type="NCBI Taxonomy" id="2692330"/>
    <lineage>
        <taxon>Bacteria</taxon>
        <taxon>Pseudomonadati</taxon>
        <taxon>Pseudomonadota</taxon>
        <taxon>Alphaproteobacteria</taxon>
        <taxon>Rhodobacterales</taxon>
        <taxon>Paracoccaceae</taxon>
        <taxon>Falsirhodobacter</taxon>
    </lineage>
</organism>
<keyword evidence="4 5" id="KW-0472">Membrane</keyword>
<evidence type="ECO:0000313" key="6">
    <source>
        <dbReference type="EMBL" id="QUS35685.1"/>
    </source>
</evidence>
<dbReference type="PANTHER" id="PTHR12714:SF9">
    <property type="entry name" value="PROTEIN-S-ISOPRENYLCYSTEINE O-METHYLTRANSFERASE"/>
    <property type="match status" value="1"/>
</dbReference>
<evidence type="ECO:0000256" key="2">
    <source>
        <dbReference type="ARBA" id="ARBA00022692"/>
    </source>
</evidence>
<dbReference type="InterPro" id="IPR007318">
    <property type="entry name" value="Phopholipid_MeTrfase"/>
</dbReference>
<evidence type="ECO:0000256" key="1">
    <source>
        <dbReference type="ARBA" id="ARBA00004127"/>
    </source>
</evidence>
<feature type="transmembrane region" description="Helical" evidence="5">
    <location>
        <begin position="107"/>
        <end position="124"/>
    </location>
</feature>
<gene>
    <name evidence="6" type="ORF">GR316_05015</name>
</gene>
<protein>
    <submittedName>
        <fullName evidence="6">Isoprenylcysteine carboxylmethyltransferase family protein</fullName>
    </submittedName>
</protein>
<dbReference type="AlphaFoldDB" id="A0A8J8MS26"/>
<keyword evidence="3 5" id="KW-1133">Transmembrane helix</keyword>
<dbReference type="GO" id="GO:0016740">
    <property type="term" value="F:transferase activity"/>
    <property type="evidence" value="ECO:0007669"/>
    <property type="project" value="UniProtKB-ARBA"/>
</dbReference>
<dbReference type="Gene3D" id="1.20.120.1630">
    <property type="match status" value="1"/>
</dbReference>
<dbReference type="Proteomes" id="UP000679284">
    <property type="component" value="Chromosome"/>
</dbReference>
<evidence type="ECO:0000256" key="4">
    <source>
        <dbReference type="ARBA" id="ARBA00023136"/>
    </source>
</evidence>
<evidence type="ECO:0000256" key="5">
    <source>
        <dbReference type="SAM" id="Phobius"/>
    </source>
</evidence>
<dbReference type="PANTHER" id="PTHR12714">
    <property type="entry name" value="PROTEIN-S ISOPRENYLCYSTEINE O-METHYLTRANSFERASE"/>
    <property type="match status" value="1"/>
</dbReference>
<dbReference type="EMBL" id="CP047289">
    <property type="protein sequence ID" value="QUS35685.1"/>
    <property type="molecule type" value="Genomic_DNA"/>
</dbReference>
<dbReference type="Pfam" id="PF04191">
    <property type="entry name" value="PEMT"/>
    <property type="match status" value="1"/>
</dbReference>
<keyword evidence="7" id="KW-1185">Reference proteome</keyword>
<dbReference type="KEGG" id="fap:GR316_05015"/>
<feature type="transmembrane region" description="Helical" evidence="5">
    <location>
        <begin position="47"/>
        <end position="66"/>
    </location>
</feature>
<sequence length="203" mass="21824">MTISLAQPFNQKIRIAGLRVAVAALLPVLLLATPALGGLPAALLHGAGILCIVAAVLGRFWAILYIGGHKNQRLMQDGPYSLCRHPLYLSSTLGAAGFGLMQQSLTLTLLAGGVIFAILTATAAREERDLRRIFGSAYDAYAQRVPRILPDLSGFATPRHVTFDSGTLRRNMRDALVFLSLIPLAEGLNWLHAARLLHGIVLP</sequence>
<evidence type="ECO:0000313" key="7">
    <source>
        <dbReference type="Proteomes" id="UP000679284"/>
    </source>
</evidence>
<name>A0A8J8MS26_9RHOB</name>
<accession>A0A8J8MS26</accession>
<reference evidence="6" key="1">
    <citation type="submission" date="2020-01" db="EMBL/GenBank/DDBJ databases">
        <authorList>
            <person name="Yang Y."/>
            <person name="Kwon Y.M."/>
        </authorList>
    </citation>
    <scope>NUCLEOTIDE SEQUENCE</scope>
    <source>
        <strain evidence="6">PG104</strain>
    </source>
</reference>
<dbReference type="GO" id="GO:0012505">
    <property type="term" value="C:endomembrane system"/>
    <property type="evidence" value="ECO:0007669"/>
    <property type="project" value="UniProtKB-SubCell"/>
</dbReference>
<evidence type="ECO:0000256" key="3">
    <source>
        <dbReference type="ARBA" id="ARBA00022989"/>
    </source>
</evidence>